<feature type="transmembrane region" description="Helical" evidence="2">
    <location>
        <begin position="231"/>
        <end position="250"/>
    </location>
</feature>
<feature type="transmembrane region" description="Helical" evidence="2">
    <location>
        <begin position="329"/>
        <end position="349"/>
    </location>
</feature>
<feature type="non-terminal residue" evidence="3">
    <location>
        <position position="1"/>
    </location>
</feature>
<evidence type="ECO:0000313" key="4">
    <source>
        <dbReference type="Proteomes" id="UP000094527"/>
    </source>
</evidence>
<dbReference type="Proteomes" id="UP000094527">
    <property type="component" value="Unassembled WGS sequence"/>
</dbReference>
<feature type="transmembrane region" description="Helical" evidence="2">
    <location>
        <begin position="500"/>
        <end position="519"/>
    </location>
</feature>
<feature type="transmembrane region" description="Helical" evidence="2">
    <location>
        <begin position="121"/>
        <end position="149"/>
    </location>
</feature>
<accession>A0A1D2NLB4</accession>
<feature type="compositionally biased region" description="Low complexity" evidence="1">
    <location>
        <begin position="7"/>
        <end position="16"/>
    </location>
</feature>
<proteinExistence type="predicted"/>
<feature type="transmembrane region" description="Helical" evidence="2">
    <location>
        <begin position="413"/>
        <end position="434"/>
    </location>
</feature>
<dbReference type="AlphaFoldDB" id="A0A1D2NLB4"/>
<dbReference type="EMBL" id="LJIJ01000017">
    <property type="protein sequence ID" value="ODN05736.1"/>
    <property type="molecule type" value="Genomic_DNA"/>
</dbReference>
<reference evidence="3 4" key="1">
    <citation type="journal article" date="2016" name="Genome Biol. Evol.">
        <title>Gene Family Evolution Reflects Adaptation to Soil Environmental Stressors in the Genome of the Collembolan Orchesella cincta.</title>
        <authorList>
            <person name="Faddeeva-Vakhrusheva A."/>
            <person name="Derks M.F."/>
            <person name="Anvar S.Y."/>
            <person name="Agamennone V."/>
            <person name="Suring W."/>
            <person name="Smit S."/>
            <person name="van Straalen N.M."/>
            <person name="Roelofs D."/>
        </authorList>
    </citation>
    <scope>NUCLEOTIDE SEQUENCE [LARGE SCALE GENOMIC DNA]</scope>
    <source>
        <tissue evidence="3">Mixed pool</tissue>
    </source>
</reference>
<feature type="transmembrane region" description="Helical" evidence="2">
    <location>
        <begin position="579"/>
        <end position="597"/>
    </location>
</feature>
<keyword evidence="4" id="KW-1185">Reference proteome</keyword>
<protein>
    <submittedName>
        <fullName evidence="3">Uncharacterized protein</fullName>
    </submittedName>
</protein>
<feature type="region of interest" description="Disordered" evidence="1">
    <location>
        <begin position="1"/>
        <end position="47"/>
    </location>
</feature>
<evidence type="ECO:0000256" key="1">
    <source>
        <dbReference type="SAM" id="MobiDB-lite"/>
    </source>
</evidence>
<keyword evidence="2" id="KW-0472">Membrane</keyword>
<name>A0A1D2NLB4_ORCCI</name>
<feature type="transmembrane region" description="Helical" evidence="2">
    <location>
        <begin position="175"/>
        <end position="195"/>
    </location>
</feature>
<keyword evidence="2" id="KW-0812">Transmembrane</keyword>
<feature type="transmembrane region" description="Helical" evidence="2">
    <location>
        <begin position="256"/>
        <end position="274"/>
    </location>
</feature>
<keyword evidence="2" id="KW-1133">Transmembrane helix</keyword>
<comment type="caution">
    <text evidence="3">The sequence shown here is derived from an EMBL/GenBank/DDBJ whole genome shotgun (WGS) entry which is preliminary data.</text>
</comment>
<evidence type="ECO:0000256" key="2">
    <source>
        <dbReference type="SAM" id="Phobius"/>
    </source>
</evidence>
<sequence>KMPPKLQPFQQPFPQQRRVGPDTLATVPRRKTPPPPPPPYQRNRRKSIDIKTKKTGYGDLDAWNALPEADQNRIRGHSTKLLESFRITKIFLRCLGLFPFSARKLEDGCYIFTMERCSISYVLFLLISIVHMVIFILFTTGMICIFVDAKWPYERAKDRCGNTWGKTVLSRNMPAVVFVWTELMLTTAGNLYVLIHGKSFLKFYNHVNEAVMQLDVDPTTGMRQSDVKGNMVFGILFVICIGVFATNVLYSLEDVSAFVIEAILFFFTKDLVFIDTEPFTVRNYEEHYLKCKTGCLNCGWEDDEDDMKDKCLSNDCYNAINTPSQTFKWIKWAGFFVFTYSLLAARALIRQFEFFCQVLVNLTSVWNKRFLNYSSKDNSINMDDPYRRRITAQYMLKDHYSIVHLYNATEVNFSMILFAYYSSIFFNLICQFYYTALLSSQVTCSEAMRRERTAAFEGKCYENATTGENVTKLVLQYGLMKLVAFEDPCIKKGTMIRHSAITTIVLLLVTLSSFIITTLDGDRASHQADIGFYRVRKSGYMTCRTKKQRNAMHSLVFSFTGPKQFCITAAGFFSIRKKTIVVIISVAFVYFLIILSFKPGMVVGGERCFQYDEKRRPIYVVKYPKVI</sequence>
<gene>
    <name evidence="3" type="ORF">Ocin01_00965</name>
</gene>
<organism evidence="3 4">
    <name type="scientific">Orchesella cincta</name>
    <name type="common">Springtail</name>
    <name type="synonym">Podura cincta</name>
    <dbReference type="NCBI Taxonomy" id="48709"/>
    <lineage>
        <taxon>Eukaryota</taxon>
        <taxon>Metazoa</taxon>
        <taxon>Ecdysozoa</taxon>
        <taxon>Arthropoda</taxon>
        <taxon>Hexapoda</taxon>
        <taxon>Collembola</taxon>
        <taxon>Entomobryomorpha</taxon>
        <taxon>Entomobryoidea</taxon>
        <taxon>Orchesellidae</taxon>
        <taxon>Orchesellinae</taxon>
        <taxon>Orchesella</taxon>
    </lineage>
</organism>
<evidence type="ECO:0000313" key="3">
    <source>
        <dbReference type="EMBL" id="ODN05736.1"/>
    </source>
</evidence>